<dbReference type="AlphaFoldDB" id="A0A6C2YW98"/>
<dbReference type="Proteomes" id="UP000464378">
    <property type="component" value="Chromosome"/>
</dbReference>
<dbReference type="EMBL" id="LR593887">
    <property type="protein sequence ID" value="VTS08698.1"/>
    <property type="molecule type" value="Genomic_DNA"/>
</dbReference>
<dbReference type="InParanoid" id="A0A6C2YW98"/>
<name>A0A6C2YW98_9BACT</name>
<organism evidence="2">
    <name type="scientific">Tuwongella immobilis</name>
    <dbReference type="NCBI Taxonomy" id="692036"/>
    <lineage>
        <taxon>Bacteria</taxon>
        <taxon>Pseudomonadati</taxon>
        <taxon>Planctomycetota</taxon>
        <taxon>Planctomycetia</taxon>
        <taxon>Gemmatales</taxon>
        <taxon>Gemmataceae</taxon>
        <taxon>Tuwongella</taxon>
    </lineage>
</organism>
<evidence type="ECO:0000256" key="1">
    <source>
        <dbReference type="SAM" id="MobiDB-lite"/>
    </source>
</evidence>
<reference evidence="2" key="1">
    <citation type="submission" date="2019-04" db="EMBL/GenBank/DDBJ databases">
        <authorList>
            <consortium name="Science for Life Laboratories"/>
        </authorList>
    </citation>
    <scope>NUCLEOTIDE SEQUENCE</scope>
    <source>
        <strain evidence="2">MBLW1</strain>
    </source>
</reference>
<proteinExistence type="predicted"/>
<evidence type="ECO:0000313" key="2">
    <source>
        <dbReference type="EMBL" id="VIP05671.1"/>
    </source>
</evidence>
<feature type="region of interest" description="Disordered" evidence="1">
    <location>
        <begin position="1"/>
        <end position="22"/>
    </location>
</feature>
<protein>
    <submittedName>
        <fullName evidence="2">Uncharacterized protein</fullName>
    </submittedName>
</protein>
<keyword evidence="3" id="KW-1185">Reference proteome</keyword>
<dbReference type="KEGG" id="tim:GMBLW1_35220"/>
<dbReference type="EMBL" id="LR586016">
    <property type="protein sequence ID" value="VIP05671.1"/>
    <property type="molecule type" value="Genomic_DNA"/>
</dbReference>
<sequence>MKRRLRAAFPQPNDGSLAGGGVRRGVWPVDQITVLSGMTVPRGMTTMPSRML</sequence>
<accession>A0A6C2YW98</accession>
<gene>
    <name evidence="2" type="ORF">GMBLW1_35220</name>
</gene>
<evidence type="ECO:0000313" key="3">
    <source>
        <dbReference type="Proteomes" id="UP000464378"/>
    </source>
</evidence>